<gene>
    <name evidence="3" type="ORF">MVEG_11236</name>
</gene>
<keyword evidence="4" id="KW-1185">Reference proteome</keyword>
<dbReference type="PANTHER" id="PTHR11011:SF45">
    <property type="entry name" value="FATTY ACYL-COA REDUCTASE CG8306-RELATED"/>
    <property type="match status" value="1"/>
</dbReference>
<dbReference type="CDD" id="cd05236">
    <property type="entry name" value="FAR-N_SDR_e"/>
    <property type="match status" value="1"/>
</dbReference>
<dbReference type="AlphaFoldDB" id="A0A086TMM4"/>
<comment type="similarity">
    <text evidence="1">Belongs to the fatty acyl-CoA reductase family.</text>
</comment>
<keyword evidence="1" id="KW-0560">Oxidoreductase</keyword>
<reference evidence="3 4" key="1">
    <citation type="submission" date="2011-02" db="EMBL/GenBank/DDBJ databases">
        <title>The Genome Sequence of Mortierella verticillata NRRL 6337.</title>
        <authorList>
            <consortium name="The Broad Institute Genome Sequencing Platform"/>
            <person name="Russ C."/>
            <person name="Cuomo C."/>
            <person name="Burger G."/>
            <person name="Gray M.W."/>
            <person name="Holland P.W.H."/>
            <person name="King N."/>
            <person name="Lang F.B.F."/>
            <person name="Roger A.J."/>
            <person name="Ruiz-Trillo I."/>
            <person name="Young S.K."/>
            <person name="Zeng Q."/>
            <person name="Gargeya S."/>
            <person name="Alvarado L."/>
            <person name="Berlin A."/>
            <person name="Chapman S.B."/>
            <person name="Chen Z."/>
            <person name="Freedman E."/>
            <person name="Gellesch M."/>
            <person name="Goldberg J."/>
            <person name="Griggs A."/>
            <person name="Gujja S."/>
            <person name="Heilman E."/>
            <person name="Heiman D."/>
            <person name="Howarth C."/>
            <person name="Mehta T."/>
            <person name="Neiman D."/>
            <person name="Pearson M."/>
            <person name="Roberts A."/>
            <person name="Saif S."/>
            <person name="Shea T."/>
            <person name="Shenoy N."/>
            <person name="Sisk P."/>
            <person name="Stolte C."/>
            <person name="Sykes S."/>
            <person name="White J."/>
            <person name="Yandava C."/>
            <person name="Haas B."/>
            <person name="Nusbaum C."/>
            <person name="Birren B."/>
        </authorList>
    </citation>
    <scope>NUCLEOTIDE SEQUENCE [LARGE SCALE GENOMIC DNA]</scope>
    <source>
        <strain evidence="3 4">NRRL 6337</strain>
    </source>
</reference>
<dbReference type="Pfam" id="PF07993">
    <property type="entry name" value="NAD_binding_4"/>
    <property type="match status" value="1"/>
</dbReference>
<evidence type="ECO:0000313" key="3">
    <source>
        <dbReference type="EMBL" id="KFH63201.1"/>
    </source>
</evidence>
<name>A0A086TMM4_9FUNG</name>
<dbReference type="GO" id="GO:0080019">
    <property type="term" value="F:alcohol-forming very long-chain fatty acyl-CoA reductase activity"/>
    <property type="evidence" value="ECO:0007669"/>
    <property type="project" value="InterPro"/>
</dbReference>
<dbReference type="InterPro" id="IPR013120">
    <property type="entry name" value="FAR_NAD-bd"/>
</dbReference>
<dbReference type="SUPFAM" id="SSF51735">
    <property type="entry name" value="NAD(P)-binding Rossmann-fold domains"/>
    <property type="match status" value="1"/>
</dbReference>
<sequence length="280" mass="31222">MDFYTNNNVIFLTGATGFTGKALLEMILRSLPQVKKIYLLVRGSGKIMFQSRVEDEIYSSRIFETLRALFASEQEFRCQVLSKVVPVQGDLTLKNLGLSECDLKMVQSDTNVVISCAADTNWERSLKEAVNSNCHGPLRMVKIAQGMPHLAALVHISTAYVNLNMNGQFTKEQLYPFPLGDAEDVFDKIEKMSEKELSSYEHDVVLRAFPNTYFVCKSLTEHLLQSRCKHWNLPIAIVRPSAITGALLEPVPGWVEGMTGPAACSVLCGRGIIQEWIGNS</sequence>
<evidence type="ECO:0000256" key="1">
    <source>
        <dbReference type="RuleBase" id="RU363097"/>
    </source>
</evidence>
<dbReference type="Proteomes" id="UP000243308">
    <property type="component" value="Unassembled WGS sequence"/>
</dbReference>
<dbReference type="EC" id="1.2.1.84" evidence="1"/>
<dbReference type="GO" id="GO:0035336">
    <property type="term" value="P:long-chain fatty-acyl-CoA metabolic process"/>
    <property type="evidence" value="ECO:0007669"/>
    <property type="project" value="TreeGrafter"/>
</dbReference>
<proteinExistence type="inferred from homology"/>
<evidence type="ECO:0000313" key="4">
    <source>
        <dbReference type="Proteomes" id="UP000243308"/>
    </source>
</evidence>
<evidence type="ECO:0000259" key="2">
    <source>
        <dbReference type="Pfam" id="PF07993"/>
    </source>
</evidence>
<dbReference type="Gene3D" id="3.40.50.720">
    <property type="entry name" value="NAD(P)-binding Rossmann-like Domain"/>
    <property type="match status" value="1"/>
</dbReference>
<dbReference type="GO" id="GO:0005777">
    <property type="term" value="C:peroxisome"/>
    <property type="evidence" value="ECO:0007669"/>
    <property type="project" value="TreeGrafter"/>
</dbReference>
<keyword evidence="1" id="KW-0521">NADP</keyword>
<accession>A0A086TMM4</accession>
<dbReference type="EMBL" id="KN042429">
    <property type="protein sequence ID" value="KFH63201.1"/>
    <property type="molecule type" value="Genomic_DNA"/>
</dbReference>
<comment type="function">
    <text evidence="1">Catalyzes the reduction of fatty acyl-CoA to fatty alcohols.</text>
</comment>
<dbReference type="OrthoDB" id="2426589at2759"/>
<dbReference type="PANTHER" id="PTHR11011">
    <property type="entry name" value="MALE STERILITY PROTEIN 2-RELATED"/>
    <property type="match status" value="1"/>
</dbReference>
<feature type="non-terminal residue" evidence="3">
    <location>
        <position position="280"/>
    </location>
</feature>
<keyword evidence="1" id="KW-0443">Lipid metabolism</keyword>
<feature type="domain" description="Thioester reductase (TE)" evidence="2">
    <location>
        <begin position="12"/>
        <end position="279"/>
    </location>
</feature>
<dbReference type="InterPro" id="IPR026055">
    <property type="entry name" value="FAR"/>
</dbReference>
<keyword evidence="1" id="KW-0444">Lipid biosynthesis</keyword>
<comment type="catalytic activity">
    <reaction evidence="1">
        <text>a long-chain fatty acyl-CoA + 2 NADPH + 2 H(+) = a long-chain primary fatty alcohol + 2 NADP(+) + CoA</text>
        <dbReference type="Rhea" id="RHEA:52716"/>
        <dbReference type="ChEBI" id="CHEBI:15378"/>
        <dbReference type="ChEBI" id="CHEBI:57287"/>
        <dbReference type="ChEBI" id="CHEBI:57783"/>
        <dbReference type="ChEBI" id="CHEBI:58349"/>
        <dbReference type="ChEBI" id="CHEBI:77396"/>
        <dbReference type="ChEBI" id="CHEBI:83139"/>
        <dbReference type="EC" id="1.2.1.84"/>
    </reaction>
</comment>
<dbReference type="InterPro" id="IPR036291">
    <property type="entry name" value="NAD(P)-bd_dom_sf"/>
</dbReference>
<organism evidence="3 4">
    <name type="scientific">Podila verticillata NRRL 6337</name>
    <dbReference type="NCBI Taxonomy" id="1069443"/>
    <lineage>
        <taxon>Eukaryota</taxon>
        <taxon>Fungi</taxon>
        <taxon>Fungi incertae sedis</taxon>
        <taxon>Mucoromycota</taxon>
        <taxon>Mortierellomycotina</taxon>
        <taxon>Mortierellomycetes</taxon>
        <taxon>Mortierellales</taxon>
        <taxon>Mortierellaceae</taxon>
        <taxon>Podila</taxon>
    </lineage>
</organism>
<protein>
    <recommendedName>
        <fullName evidence="1">Fatty acyl-CoA reductase</fullName>
        <ecNumber evidence="1">1.2.1.84</ecNumber>
    </recommendedName>
</protein>
<dbReference type="GO" id="GO:0102965">
    <property type="term" value="F:alcohol-forming long-chain fatty acyl-CoA reductase activity"/>
    <property type="evidence" value="ECO:0007669"/>
    <property type="project" value="UniProtKB-EC"/>
</dbReference>